<feature type="compositionally biased region" description="Polar residues" evidence="1">
    <location>
        <begin position="49"/>
        <end position="58"/>
    </location>
</feature>
<gene>
    <name evidence="2" type="ORF">DCAF_LOCUS25231</name>
</gene>
<name>A0AAV1SQQ5_9ROSI</name>
<reference evidence="2 3" key="1">
    <citation type="submission" date="2024-01" db="EMBL/GenBank/DDBJ databases">
        <authorList>
            <person name="Waweru B."/>
        </authorList>
    </citation>
    <scope>NUCLEOTIDE SEQUENCE [LARGE SCALE GENOMIC DNA]</scope>
</reference>
<dbReference type="EMBL" id="CAWUPB010001195">
    <property type="protein sequence ID" value="CAK7354572.1"/>
    <property type="molecule type" value="Genomic_DNA"/>
</dbReference>
<accession>A0AAV1SQQ5</accession>
<organism evidence="2 3">
    <name type="scientific">Dovyalis caffra</name>
    <dbReference type="NCBI Taxonomy" id="77055"/>
    <lineage>
        <taxon>Eukaryota</taxon>
        <taxon>Viridiplantae</taxon>
        <taxon>Streptophyta</taxon>
        <taxon>Embryophyta</taxon>
        <taxon>Tracheophyta</taxon>
        <taxon>Spermatophyta</taxon>
        <taxon>Magnoliopsida</taxon>
        <taxon>eudicotyledons</taxon>
        <taxon>Gunneridae</taxon>
        <taxon>Pentapetalae</taxon>
        <taxon>rosids</taxon>
        <taxon>fabids</taxon>
        <taxon>Malpighiales</taxon>
        <taxon>Salicaceae</taxon>
        <taxon>Flacourtieae</taxon>
        <taxon>Dovyalis</taxon>
    </lineage>
</organism>
<dbReference type="AlphaFoldDB" id="A0AAV1SQQ5"/>
<feature type="region of interest" description="Disordered" evidence="1">
    <location>
        <begin position="41"/>
        <end position="82"/>
    </location>
</feature>
<evidence type="ECO:0000256" key="1">
    <source>
        <dbReference type="SAM" id="MobiDB-lite"/>
    </source>
</evidence>
<comment type="caution">
    <text evidence="2">The sequence shown here is derived from an EMBL/GenBank/DDBJ whole genome shotgun (WGS) entry which is preliminary data.</text>
</comment>
<protein>
    <submittedName>
        <fullName evidence="2">Uncharacterized protein</fullName>
    </submittedName>
</protein>
<evidence type="ECO:0000313" key="3">
    <source>
        <dbReference type="Proteomes" id="UP001314170"/>
    </source>
</evidence>
<keyword evidence="3" id="KW-1185">Reference proteome</keyword>
<proteinExistence type="predicted"/>
<sequence length="102" mass="11923">MATYSFENSLFDKATNTLSIHSRHIEGRNNERVTKWENQLPIPEDKNSFPFTNELSTSGKKKLREREVPDEREEDGISDQHRHFKSKGTVVFNFGDIKILTR</sequence>
<evidence type="ECO:0000313" key="2">
    <source>
        <dbReference type="EMBL" id="CAK7354572.1"/>
    </source>
</evidence>
<dbReference type="Proteomes" id="UP001314170">
    <property type="component" value="Unassembled WGS sequence"/>
</dbReference>